<evidence type="ECO:0000313" key="1">
    <source>
        <dbReference type="EMBL" id="GFF33326.1"/>
    </source>
</evidence>
<dbReference type="Proteomes" id="UP000036893">
    <property type="component" value="Unassembled WGS sequence"/>
</dbReference>
<name>A0A8H3NNU4_9EURO</name>
<reference evidence="3" key="1">
    <citation type="journal article" date="2015" name="Genome Announc.">
        <title>Draft Genome Sequence of the Pathogenic Filamentous Fungus Aspergillus udagawae Strain IFM 46973T.</title>
        <authorList>
            <person name="Kusuya Y."/>
            <person name="Takahashi-Nakaguchi A."/>
            <person name="Takahashi H."/>
            <person name="Yaguchi T."/>
        </authorList>
    </citation>
    <scope>NUCLEOTIDE SEQUENCE</scope>
    <source>
        <strain evidence="3">IFM 46973</strain>
    </source>
</reference>
<dbReference type="EMBL" id="BBXM02000008">
    <property type="protein sequence ID" value="GIC93478.1"/>
    <property type="molecule type" value="Genomic_DNA"/>
</dbReference>
<dbReference type="EMBL" id="BLKC01000021">
    <property type="protein sequence ID" value="GFF33326.1"/>
    <property type="molecule type" value="Genomic_DNA"/>
</dbReference>
<evidence type="ECO:0000313" key="2">
    <source>
        <dbReference type="EMBL" id="GFF73994.1"/>
    </source>
</evidence>
<reference evidence="2 5" key="3">
    <citation type="submission" date="2020-01" db="EMBL/GenBank/DDBJ databases">
        <title>Draft genome sequence of Aspergillus udagawae IFM 53868.</title>
        <authorList>
            <person name="Takahashi H."/>
            <person name="Yaguchi T."/>
        </authorList>
    </citation>
    <scope>NUCLEOTIDE SEQUENCE [LARGE SCALE GENOMIC DNA]</scope>
    <source>
        <strain evidence="2 5">IFM 53868</strain>
    </source>
</reference>
<dbReference type="AlphaFoldDB" id="A0A8H3NNU4"/>
<dbReference type="RefSeq" id="XP_043150744.1">
    <property type="nucleotide sequence ID" value="XM_043294809.1"/>
</dbReference>
<dbReference type="EMBL" id="BLKG01000007">
    <property type="protein sequence ID" value="GFF73994.1"/>
    <property type="molecule type" value="Genomic_DNA"/>
</dbReference>
<evidence type="ECO:0000313" key="4">
    <source>
        <dbReference type="Proteomes" id="UP000465221"/>
    </source>
</evidence>
<keyword evidence="5" id="KW-1185">Reference proteome</keyword>
<dbReference type="OrthoDB" id="4430587at2759"/>
<reference evidence="3" key="4">
    <citation type="submission" date="2021-01" db="EMBL/GenBank/DDBJ databases">
        <title>Pan-genome distribution and transcriptional activeness of fungal secondary metabolism genes in Aspergillus section Fumigati.</title>
        <authorList>
            <person name="Takahashi H."/>
            <person name="Umemura M."/>
            <person name="Ninomiya A."/>
            <person name="Kusuya Y."/>
            <person name="Urayama S."/>
            <person name="Shimizu M."/>
            <person name="Watanabe A."/>
            <person name="Kamei K."/>
            <person name="Yaguchi T."/>
            <person name="Hagiwara D."/>
        </authorList>
    </citation>
    <scope>NUCLEOTIDE SEQUENCE</scope>
    <source>
        <strain evidence="3">IFM 46973</strain>
    </source>
</reference>
<gene>
    <name evidence="3" type="ORF">Aud_009966</name>
    <name evidence="1" type="ORF">IFM46972_03854</name>
    <name evidence="2" type="ORF">IFM53868_01214</name>
</gene>
<evidence type="ECO:0000313" key="5">
    <source>
        <dbReference type="Proteomes" id="UP000465266"/>
    </source>
</evidence>
<protein>
    <submittedName>
        <fullName evidence="1">Uncharacterized protein</fullName>
    </submittedName>
</protein>
<dbReference type="Proteomes" id="UP000465266">
    <property type="component" value="Unassembled WGS sequence"/>
</dbReference>
<accession>A0A8H3NNU4</accession>
<organism evidence="1 4">
    <name type="scientific">Aspergillus udagawae</name>
    <dbReference type="NCBI Taxonomy" id="91492"/>
    <lineage>
        <taxon>Eukaryota</taxon>
        <taxon>Fungi</taxon>
        <taxon>Dikarya</taxon>
        <taxon>Ascomycota</taxon>
        <taxon>Pezizomycotina</taxon>
        <taxon>Eurotiomycetes</taxon>
        <taxon>Eurotiomycetidae</taxon>
        <taxon>Eurotiales</taxon>
        <taxon>Aspergillaceae</taxon>
        <taxon>Aspergillus</taxon>
        <taxon>Aspergillus subgen. Fumigati</taxon>
    </lineage>
</organism>
<sequence>MSKESGDPNAIDLLSRIATLLEQVASNLHHNHFDRATIQTILLQYSSRAKSDGHLINASRQDSQCVEHGVFLSHVHVELLCWLTKHNYTLPASSVKWYSWRKLISRKYRLPSLFSVRAHRAQLEDLLRNVVDKGELLHAALRAQEVEVPDVAIDYRQVTPQAPQGTPPEALHKLLHRAMLDEVLLREGRVSS</sequence>
<dbReference type="GeneID" id="66997443"/>
<proteinExistence type="predicted"/>
<reference evidence="1 4" key="2">
    <citation type="submission" date="2020-01" db="EMBL/GenBank/DDBJ databases">
        <title>Draft genome sequence of Aspergillus udagawae IFM 46972.</title>
        <authorList>
            <person name="Takahashi H."/>
            <person name="Yaguchi T."/>
        </authorList>
    </citation>
    <scope>NUCLEOTIDE SEQUENCE [LARGE SCALE GENOMIC DNA]</scope>
    <source>
        <strain evidence="1 4">IFM 46972</strain>
    </source>
</reference>
<evidence type="ECO:0000313" key="3">
    <source>
        <dbReference type="EMBL" id="GIC93478.1"/>
    </source>
</evidence>
<dbReference type="Proteomes" id="UP000465221">
    <property type="component" value="Unassembled WGS sequence"/>
</dbReference>
<comment type="caution">
    <text evidence="1">The sequence shown here is derived from an EMBL/GenBank/DDBJ whole genome shotgun (WGS) entry which is preliminary data.</text>
</comment>